<keyword evidence="1" id="KW-1133">Transmembrane helix</keyword>
<sequence length="207" mass="23072">MAEASPELGVDNSGSKALRNTGIVVLLLLLFTLRLYALPILALVAGLWLVRRLWRLNRTLGISLTTMIAIAACSYVVLIYSAERQHQQLLAELSDYPSASVSRDLFPLPYVYQLSIGPGIDDQALREILQTDGLDQITDLYLENSLLTDDCLNDVATFDDLNYVFLDCDGISDEAIVAFERRLPDCRVIAFQRDLHPNPDFSVRLGP</sequence>
<protein>
    <submittedName>
        <fullName evidence="2">Uncharacterized protein</fullName>
    </submittedName>
</protein>
<gene>
    <name evidence="2" type="ORF">Enr8_41150</name>
</gene>
<evidence type="ECO:0000256" key="1">
    <source>
        <dbReference type="SAM" id="Phobius"/>
    </source>
</evidence>
<dbReference type="EMBL" id="SJPF01000005">
    <property type="protein sequence ID" value="TWT30594.1"/>
    <property type="molecule type" value="Genomic_DNA"/>
</dbReference>
<evidence type="ECO:0000313" key="3">
    <source>
        <dbReference type="Proteomes" id="UP000318878"/>
    </source>
</evidence>
<keyword evidence="1" id="KW-0472">Membrane</keyword>
<dbReference type="RefSeq" id="WP_146435109.1">
    <property type="nucleotide sequence ID" value="NZ_SJPF01000005.1"/>
</dbReference>
<feature type="transmembrane region" description="Helical" evidence="1">
    <location>
        <begin position="23"/>
        <end position="50"/>
    </location>
</feature>
<comment type="caution">
    <text evidence="2">The sequence shown here is derived from an EMBL/GenBank/DDBJ whole genome shotgun (WGS) entry which is preliminary data.</text>
</comment>
<dbReference type="AlphaFoldDB" id="A0A5C5UW36"/>
<accession>A0A5C5UW36</accession>
<name>A0A5C5UW36_9BACT</name>
<evidence type="ECO:0000313" key="2">
    <source>
        <dbReference type="EMBL" id="TWT30594.1"/>
    </source>
</evidence>
<keyword evidence="1" id="KW-0812">Transmembrane</keyword>
<keyword evidence="3" id="KW-1185">Reference proteome</keyword>
<organism evidence="2 3">
    <name type="scientific">Blastopirellula retiformator</name>
    <dbReference type="NCBI Taxonomy" id="2527970"/>
    <lineage>
        <taxon>Bacteria</taxon>
        <taxon>Pseudomonadati</taxon>
        <taxon>Planctomycetota</taxon>
        <taxon>Planctomycetia</taxon>
        <taxon>Pirellulales</taxon>
        <taxon>Pirellulaceae</taxon>
        <taxon>Blastopirellula</taxon>
    </lineage>
</organism>
<dbReference type="OrthoDB" id="268935at2"/>
<feature type="transmembrane region" description="Helical" evidence="1">
    <location>
        <begin position="62"/>
        <end position="82"/>
    </location>
</feature>
<proteinExistence type="predicted"/>
<dbReference type="Proteomes" id="UP000318878">
    <property type="component" value="Unassembled WGS sequence"/>
</dbReference>
<reference evidence="2 3" key="1">
    <citation type="submission" date="2019-02" db="EMBL/GenBank/DDBJ databases">
        <title>Deep-cultivation of Planctomycetes and their phenomic and genomic characterization uncovers novel biology.</title>
        <authorList>
            <person name="Wiegand S."/>
            <person name="Jogler M."/>
            <person name="Boedeker C."/>
            <person name="Pinto D."/>
            <person name="Vollmers J."/>
            <person name="Rivas-Marin E."/>
            <person name="Kohn T."/>
            <person name="Peeters S.H."/>
            <person name="Heuer A."/>
            <person name="Rast P."/>
            <person name="Oberbeckmann S."/>
            <person name="Bunk B."/>
            <person name="Jeske O."/>
            <person name="Meyerdierks A."/>
            <person name="Storesund J.E."/>
            <person name="Kallscheuer N."/>
            <person name="Luecker S."/>
            <person name="Lage O.M."/>
            <person name="Pohl T."/>
            <person name="Merkel B.J."/>
            <person name="Hornburger P."/>
            <person name="Mueller R.-W."/>
            <person name="Bruemmer F."/>
            <person name="Labrenz M."/>
            <person name="Spormann A.M."/>
            <person name="Op Den Camp H."/>
            <person name="Overmann J."/>
            <person name="Amann R."/>
            <person name="Jetten M.S.M."/>
            <person name="Mascher T."/>
            <person name="Medema M.H."/>
            <person name="Devos D.P."/>
            <person name="Kaster A.-K."/>
            <person name="Ovreas L."/>
            <person name="Rohde M."/>
            <person name="Galperin M.Y."/>
            <person name="Jogler C."/>
        </authorList>
    </citation>
    <scope>NUCLEOTIDE SEQUENCE [LARGE SCALE GENOMIC DNA]</scope>
    <source>
        <strain evidence="2 3">Enr8</strain>
    </source>
</reference>